<keyword evidence="6" id="KW-0479">Metal-binding</keyword>
<reference evidence="17 18" key="1">
    <citation type="journal article" date="2019" name="ISME J.">
        <title>Genome analyses of uncultured TG2/ZB3 bacteria in 'Margulisbacteria' specifically attached to ectosymbiotic spirochetes of protists in the termite gut.</title>
        <authorList>
            <person name="Utami Y.D."/>
            <person name="Kuwahara H."/>
            <person name="Igai K."/>
            <person name="Murakami T."/>
            <person name="Sugaya K."/>
            <person name="Morikawa T."/>
            <person name="Nagura Y."/>
            <person name="Yuki M."/>
            <person name="Deevong P."/>
            <person name="Inoue T."/>
            <person name="Kihara K."/>
            <person name="Lo N."/>
            <person name="Yamada A."/>
            <person name="Ohkuma M."/>
            <person name="Hongoh Y."/>
        </authorList>
    </citation>
    <scope>NUCLEOTIDE SEQUENCE [LARGE SCALE GENOMIC DNA]</scope>
    <source>
        <strain evidence="17">NkOx7-01</strain>
    </source>
</reference>
<dbReference type="GO" id="GO:0005506">
    <property type="term" value="F:iron ion binding"/>
    <property type="evidence" value="ECO:0007669"/>
    <property type="project" value="InterPro"/>
</dbReference>
<evidence type="ECO:0000259" key="16">
    <source>
        <dbReference type="PROSITE" id="PS51839"/>
    </source>
</evidence>
<dbReference type="Gene3D" id="3.30.70.20">
    <property type="match status" value="1"/>
</dbReference>
<dbReference type="PROSITE" id="PS00198">
    <property type="entry name" value="4FE4S_FER_1"/>
    <property type="match status" value="1"/>
</dbReference>
<evidence type="ECO:0000256" key="9">
    <source>
        <dbReference type="ARBA" id="ARBA00023004"/>
    </source>
</evidence>
<feature type="domain" description="4Fe-4S His(Cys)3-ligated-type" evidence="16">
    <location>
        <begin position="81"/>
        <end position="120"/>
    </location>
</feature>
<keyword evidence="4" id="KW-0004">4Fe-4S</keyword>
<dbReference type="InterPro" id="IPR001041">
    <property type="entry name" value="2Fe-2S_ferredoxin-type"/>
</dbReference>
<dbReference type="PROSITE" id="PS51085">
    <property type="entry name" value="2FE2S_FER_2"/>
    <property type="match status" value="1"/>
</dbReference>
<evidence type="ECO:0000259" key="14">
    <source>
        <dbReference type="PROSITE" id="PS51085"/>
    </source>
</evidence>
<evidence type="ECO:0000256" key="1">
    <source>
        <dbReference type="ARBA" id="ARBA00001966"/>
    </source>
</evidence>
<dbReference type="FunFam" id="3.10.20.740:FF:000004">
    <property type="entry name" value="NADH-quinone oxidoreductase"/>
    <property type="match status" value="1"/>
</dbReference>
<gene>
    <name evidence="17" type="primary">hydA</name>
    <name evidence="17" type="ORF">NO1_1720</name>
</gene>
<dbReference type="Gene3D" id="3.40.950.10">
    <property type="entry name" value="Fe-only Hydrogenase (Larger Subunit), Chain L, domain 3"/>
    <property type="match status" value="1"/>
</dbReference>
<comment type="caution">
    <text evidence="17">The sequence shown here is derived from an EMBL/GenBank/DDBJ whole genome shotgun (WGS) entry which is preliminary data.</text>
</comment>
<dbReference type="InterPro" id="IPR019574">
    <property type="entry name" value="NADH_UbQ_OxRdtase_Gsu_4Fe4S-bd"/>
</dbReference>
<dbReference type="InterPro" id="IPR004108">
    <property type="entry name" value="Fe_hydrogenase_lsu_C"/>
</dbReference>
<dbReference type="NCBIfam" id="NF040763">
    <property type="entry name" value="FeFe_hydrog_A6"/>
    <property type="match status" value="1"/>
</dbReference>
<dbReference type="NCBIfam" id="TIGR02512">
    <property type="entry name" value="FeFe_hydrog_A"/>
    <property type="match status" value="1"/>
</dbReference>
<evidence type="ECO:0000313" key="17">
    <source>
        <dbReference type="EMBL" id="GBR74566.1"/>
    </source>
</evidence>
<dbReference type="InterPro" id="IPR017896">
    <property type="entry name" value="4Fe4S_Fe-S-bd"/>
</dbReference>
<dbReference type="Gene3D" id="3.40.50.1780">
    <property type="match status" value="1"/>
</dbReference>
<accession>A0A388TDN4</accession>
<feature type="domain" description="4Fe-4S ferredoxin-type" evidence="15">
    <location>
        <begin position="183"/>
        <end position="212"/>
    </location>
</feature>
<proteinExistence type="inferred from homology"/>
<comment type="cofactor">
    <cofactor evidence="1">
        <name>[4Fe-4S] cluster</name>
        <dbReference type="ChEBI" id="CHEBI:49883"/>
    </cofactor>
</comment>
<dbReference type="SMART" id="SM00902">
    <property type="entry name" value="Fe_hyd_SSU"/>
    <property type="match status" value="1"/>
</dbReference>
<dbReference type="InterPro" id="IPR036010">
    <property type="entry name" value="2Fe-2S_ferredoxin-like_sf"/>
</dbReference>
<dbReference type="AlphaFoldDB" id="A0A388TDN4"/>
<dbReference type="InterPro" id="IPR036991">
    <property type="entry name" value="Fe_hydrogenase_ssu_sf"/>
</dbReference>
<keyword evidence="9" id="KW-0408">Iron</keyword>
<keyword evidence="18" id="KW-1185">Reference proteome</keyword>
<name>A0A388TDN4_TERA1</name>
<keyword evidence="7" id="KW-0677">Repeat</keyword>
<dbReference type="Gene3D" id="4.10.260.20">
    <property type="entry name" value="Iron hydrogenase, small subunit"/>
    <property type="match status" value="1"/>
</dbReference>
<evidence type="ECO:0000256" key="6">
    <source>
        <dbReference type="ARBA" id="ARBA00022723"/>
    </source>
</evidence>
<dbReference type="GO" id="GO:0051539">
    <property type="term" value="F:4 iron, 4 sulfur cluster binding"/>
    <property type="evidence" value="ECO:0007669"/>
    <property type="project" value="UniProtKB-KW"/>
</dbReference>
<dbReference type="GO" id="GO:0016020">
    <property type="term" value="C:membrane"/>
    <property type="evidence" value="ECO:0007669"/>
    <property type="project" value="UniProtKB-SubCell"/>
</dbReference>
<evidence type="ECO:0000256" key="11">
    <source>
        <dbReference type="ARBA" id="ARBA00023027"/>
    </source>
</evidence>
<dbReference type="SUPFAM" id="SSF54292">
    <property type="entry name" value="2Fe-2S ferredoxin-like"/>
    <property type="match status" value="1"/>
</dbReference>
<dbReference type="PROSITE" id="PS51379">
    <property type="entry name" value="4FE4S_FER_2"/>
    <property type="match status" value="2"/>
</dbReference>
<dbReference type="InterPro" id="IPR013352">
    <property type="entry name" value="Fe_hydrogenase_subset"/>
</dbReference>
<feature type="domain" description="2Fe-2S ferredoxin-type" evidence="14">
    <location>
        <begin position="3"/>
        <end position="81"/>
    </location>
</feature>
<dbReference type="InterPro" id="IPR017900">
    <property type="entry name" value="4Fe4S_Fe_S_CS"/>
</dbReference>
<dbReference type="InterPro" id="IPR009016">
    <property type="entry name" value="Fe_hydrogenase"/>
</dbReference>
<evidence type="ECO:0000256" key="7">
    <source>
        <dbReference type="ARBA" id="ARBA00022737"/>
    </source>
</evidence>
<evidence type="ECO:0000256" key="5">
    <source>
        <dbReference type="ARBA" id="ARBA00022714"/>
    </source>
</evidence>
<keyword evidence="12" id="KW-0472">Membrane</keyword>
<evidence type="ECO:0000256" key="4">
    <source>
        <dbReference type="ARBA" id="ARBA00022485"/>
    </source>
</evidence>
<sequence length="584" mass="63787">MGKQVNLKINGNPLTVEQGTTILVAAKKVGVRIPTLCYHPDLTAWAACGICIVKAENSPKTFRACATPVEEGMSIITHDPEIVEIRRTVLELILSNHPNDCLQCPRSGNCELQTIAAEFGLRESPYQKVLRGLPADHSSPSVVLNPEKCILCGRCVHVCQEMQNVWALEFIGRGHKVRIAPAADVSLNDSPCIKCGQCSAHCPVGAIYENDETGKVWAALGDKEKYPVVQIAPAVRVAVGEAFGYKSGELLTGKLYSALRRLGFRAVFDTNFTADLTIMEEGSEFVKLFKDEPDKLPLVTSCCPAWVDYLEKYYPDLIPHFSTAKSPQAMLGALAKTYYAEKNKIAPKNIFMVSIMPCTAKKYEISRSTEMCASGQQDINVSLTTRELVRMIKAAGIDFNNLPDDKADSILGEYTGAGTIFGVTGGVLEAALRTGYHLLTGEELDNVEFQDVRGLGGVKEAAVNIKGTTVNVAVAHGVANVQQVLDKVKAAKVAGQPSPYHFIEVMACRGGCVSGGGQPYGATDEVRRLRTAGIYQDDRLAAKRCSHQNPEIQKLYKDFLNQPLSEKSHHLLHTKYQARPLYDR</sequence>
<evidence type="ECO:0000256" key="12">
    <source>
        <dbReference type="ARBA" id="ARBA00023136"/>
    </source>
</evidence>
<dbReference type="Gene3D" id="3.10.20.740">
    <property type="match status" value="1"/>
</dbReference>
<dbReference type="InterPro" id="IPR049830">
    <property type="entry name" value="HndD"/>
</dbReference>
<dbReference type="Proteomes" id="UP000269352">
    <property type="component" value="Unassembled WGS sequence"/>
</dbReference>
<dbReference type="PANTHER" id="PTHR11615">
    <property type="entry name" value="NITRATE, FORMATE, IRON DEHYDROGENASE"/>
    <property type="match status" value="1"/>
</dbReference>
<keyword evidence="5" id="KW-0001">2Fe-2S</keyword>
<evidence type="ECO:0000259" key="15">
    <source>
        <dbReference type="PROSITE" id="PS51379"/>
    </source>
</evidence>
<dbReference type="Pfam" id="PF02256">
    <property type="entry name" value="Fe_hyd_SSU"/>
    <property type="match status" value="1"/>
</dbReference>
<protein>
    <submittedName>
        <fullName evidence="17">Fe-hydrogenase HydA</fullName>
    </submittedName>
</protein>
<dbReference type="Pfam" id="PF13510">
    <property type="entry name" value="Fer2_4"/>
    <property type="match status" value="1"/>
</dbReference>
<dbReference type="GO" id="GO:0051537">
    <property type="term" value="F:2 iron, 2 sulfur cluster binding"/>
    <property type="evidence" value="ECO:0007669"/>
    <property type="project" value="UniProtKB-KW"/>
</dbReference>
<dbReference type="SMART" id="SM00929">
    <property type="entry name" value="NADH-G_4Fe-4S_3"/>
    <property type="match status" value="1"/>
</dbReference>
<dbReference type="CDD" id="cd00207">
    <property type="entry name" value="fer2"/>
    <property type="match status" value="1"/>
</dbReference>
<evidence type="ECO:0000313" key="18">
    <source>
        <dbReference type="Proteomes" id="UP000269352"/>
    </source>
</evidence>
<dbReference type="EMBL" id="BGZN01000055">
    <property type="protein sequence ID" value="GBR74566.1"/>
    <property type="molecule type" value="Genomic_DNA"/>
</dbReference>
<dbReference type="InterPro" id="IPR003149">
    <property type="entry name" value="Fe_hydrogenase_ssu"/>
</dbReference>
<keyword evidence="10" id="KW-0411">Iron-sulfur</keyword>
<organism evidence="17 18">
    <name type="scientific">Termititenax aidoneus</name>
    <dbReference type="NCBI Taxonomy" id="2218524"/>
    <lineage>
        <taxon>Bacteria</taxon>
        <taxon>Bacillati</taxon>
        <taxon>Candidatus Margulisiibacteriota</taxon>
        <taxon>Candidatus Termititenacia</taxon>
        <taxon>Candidatus Termititenacales</taxon>
        <taxon>Candidatus Termititenacaceae</taxon>
        <taxon>Candidatus Termititenax</taxon>
    </lineage>
</organism>
<dbReference type="GO" id="GO:0008901">
    <property type="term" value="F:ferredoxin hydrogenase activity"/>
    <property type="evidence" value="ECO:0007669"/>
    <property type="project" value="InterPro"/>
</dbReference>
<comment type="cofactor">
    <cofactor evidence="13">
        <name>[2Fe-2S] cluster</name>
        <dbReference type="ChEBI" id="CHEBI:190135"/>
    </cofactor>
</comment>
<dbReference type="Pfam" id="PF02906">
    <property type="entry name" value="Fe_hyd_lg_C"/>
    <property type="match status" value="1"/>
</dbReference>
<evidence type="ECO:0000256" key="3">
    <source>
        <dbReference type="ARBA" id="ARBA00005404"/>
    </source>
</evidence>
<evidence type="ECO:0000256" key="13">
    <source>
        <dbReference type="ARBA" id="ARBA00034078"/>
    </source>
</evidence>
<evidence type="ECO:0000256" key="10">
    <source>
        <dbReference type="ARBA" id="ARBA00023014"/>
    </source>
</evidence>
<dbReference type="InterPro" id="IPR050340">
    <property type="entry name" value="Cytosolic_Fe-S_CAF"/>
</dbReference>
<feature type="domain" description="4Fe-4S ferredoxin-type" evidence="15">
    <location>
        <begin position="140"/>
        <end position="171"/>
    </location>
</feature>
<keyword evidence="11" id="KW-0520">NAD</keyword>
<dbReference type="SUPFAM" id="SSF53920">
    <property type="entry name" value="Fe-only hydrogenase"/>
    <property type="match status" value="1"/>
</dbReference>
<keyword evidence="8" id="KW-1278">Translocase</keyword>
<dbReference type="Pfam" id="PF13237">
    <property type="entry name" value="Fer4_10"/>
    <property type="match status" value="1"/>
</dbReference>
<comment type="similarity">
    <text evidence="3">Belongs to the complex I 75 kDa subunit family.</text>
</comment>
<evidence type="ECO:0000256" key="8">
    <source>
        <dbReference type="ARBA" id="ARBA00022967"/>
    </source>
</evidence>
<dbReference type="FunFam" id="3.30.70.20:FF:000035">
    <property type="entry name" value="Iron hydrogenase 1"/>
    <property type="match status" value="1"/>
</dbReference>
<dbReference type="PROSITE" id="PS51839">
    <property type="entry name" value="4FE4S_HC3"/>
    <property type="match status" value="1"/>
</dbReference>
<dbReference type="Pfam" id="PF10588">
    <property type="entry name" value="NADH-G_4Fe-4S_3"/>
    <property type="match status" value="1"/>
</dbReference>
<evidence type="ECO:0000256" key="2">
    <source>
        <dbReference type="ARBA" id="ARBA00004370"/>
    </source>
</evidence>
<comment type="subcellular location">
    <subcellularLocation>
        <location evidence="2">Membrane</location>
    </subcellularLocation>
</comment>
<dbReference type="SUPFAM" id="SSF54862">
    <property type="entry name" value="4Fe-4S ferredoxins"/>
    <property type="match status" value="1"/>
</dbReference>